<dbReference type="EMBL" id="DS113660">
    <property type="protein sequence ID" value="EAX98831.1"/>
    <property type="molecule type" value="Genomic_DNA"/>
</dbReference>
<dbReference type="Proteomes" id="UP000001542">
    <property type="component" value="Unassembled WGS sequence"/>
</dbReference>
<dbReference type="InParanoid" id="A2F8C9"/>
<sequence>MYSILSDLETESYYKTKGKYEFLLHYPQLSGNNYNWWRQSLSPTIQTENRTKRNPDDHFVLGYEKVSVHYNGNNWGGLSLTGSGYGSYINGCINVWNWYFAIGCYGNETGFPGPIGGLNNYLKFVALYAKIHNLNMIRCFSCNEFRNSFSMYNFLLYSLVVV</sequence>
<dbReference type="AlphaFoldDB" id="A2F8C9"/>
<gene>
    <name evidence="1" type="ORF">TVAG_409690</name>
</gene>
<organism evidence="1 2">
    <name type="scientific">Trichomonas vaginalis (strain ATCC PRA-98 / G3)</name>
    <dbReference type="NCBI Taxonomy" id="412133"/>
    <lineage>
        <taxon>Eukaryota</taxon>
        <taxon>Metamonada</taxon>
        <taxon>Parabasalia</taxon>
        <taxon>Trichomonadida</taxon>
        <taxon>Trichomonadidae</taxon>
        <taxon>Trichomonas</taxon>
    </lineage>
</organism>
<reference evidence="1" key="2">
    <citation type="journal article" date="2007" name="Science">
        <title>Draft genome sequence of the sexually transmitted pathogen Trichomonas vaginalis.</title>
        <authorList>
            <person name="Carlton J.M."/>
            <person name="Hirt R.P."/>
            <person name="Silva J.C."/>
            <person name="Delcher A.L."/>
            <person name="Schatz M."/>
            <person name="Zhao Q."/>
            <person name="Wortman J.R."/>
            <person name="Bidwell S.L."/>
            <person name="Alsmark U.C.M."/>
            <person name="Besteiro S."/>
            <person name="Sicheritz-Ponten T."/>
            <person name="Noel C.J."/>
            <person name="Dacks J.B."/>
            <person name="Foster P.G."/>
            <person name="Simillion C."/>
            <person name="Van de Peer Y."/>
            <person name="Miranda-Saavedra D."/>
            <person name="Barton G.J."/>
            <person name="Westrop G.D."/>
            <person name="Mueller S."/>
            <person name="Dessi D."/>
            <person name="Fiori P.L."/>
            <person name="Ren Q."/>
            <person name="Paulsen I."/>
            <person name="Zhang H."/>
            <person name="Bastida-Corcuera F.D."/>
            <person name="Simoes-Barbosa A."/>
            <person name="Brown M.T."/>
            <person name="Hayes R.D."/>
            <person name="Mukherjee M."/>
            <person name="Okumura C.Y."/>
            <person name="Schneider R."/>
            <person name="Smith A.J."/>
            <person name="Vanacova S."/>
            <person name="Villalvazo M."/>
            <person name="Haas B.J."/>
            <person name="Pertea M."/>
            <person name="Feldblyum T.V."/>
            <person name="Utterback T.R."/>
            <person name="Shu C.L."/>
            <person name="Osoegawa K."/>
            <person name="de Jong P.J."/>
            <person name="Hrdy I."/>
            <person name="Horvathova L."/>
            <person name="Zubacova Z."/>
            <person name="Dolezal P."/>
            <person name="Malik S.B."/>
            <person name="Logsdon J.M. Jr."/>
            <person name="Henze K."/>
            <person name="Gupta A."/>
            <person name="Wang C.C."/>
            <person name="Dunne R.L."/>
            <person name="Upcroft J.A."/>
            <person name="Upcroft P."/>
            <person name="White O."/>
            <person name="Salzberg S.L."/>
            <person name="Tang P."/>
            <person name="Chiu C.-H."/>
            <person name="Lee Y.-S."/>
            <person name="Embley T.M."/>
            <person name="Coombs G.H."/>
            <person name="Mottram J.C."/>
            <person name="Tachezy J."/>
            <person name="Fraser-Liggett C.M."/>
            <person name="Johnson P.J."/>
        </authorList>
    </citation>
    <scope>NUCLEOTIDE SEQUENCE [LARGE SCALE GENOMIC DNA]</scope>
    <source>
        <strain evidence="1">G3</strain>
    </source>
</reference>
<protein>
    <submittedName>
        <fullName evidence="1">Uncharacterized protein</fullName>
    </submittedName>
</protein>
<dbReference type="VEuPathDB" id="TrichDB:TVAG_409690"/>
<evidence type="ECO:0000313" key="1">
    <source>
        <dbReference type="EMBL" id="EAX98831.1"/>
    </source>
</evidence>
<proteinExistence type="predicted"/>
<dbReference type="VEuPathDB" id="TrichDB:TVAGG3_0365620"/>
<dbReference type="KEGG" id="tva:4756633"/>
<dbReference type="RefSeq" id="XP_001311761.1">
    <property type="nucleotide sequence ID" value="XM_001311760.1"/>
</dbReference>
<accession>A2F8C9</accession>
<evidence type="ECO:0000313" key="2">
    <source>
        <dbReference type="Proteomes" id="UP000001542"/>
    </source>
</evidence>
<reference evidence="1" key="1">
    <citation type="submission" date="2006-10" db="EMBL/GenBank/DDBJ databases">
        <authorList>
            <person name="Amadeo P."/>
            <person name="Zhao Q."/>
            <person name="Wortman J."/>
            <person name="Fraser-Liggett C."/>
            <person name="Carlton J."/>
        </authorList>
    </citation>
    <scope>NUCLEOTIDE SEQUENCE</scope>
    <source>
        <strain evidence="1">G3</strain>
    </source>
</reference>
<name>A2F8C9_TRIV3</name>
<keyword evidence="2" id="KW-1185">Reference proteome</keyword>